<reference evidence="2" key="1">
    <citation type="journal article" date="2022" name="Int. J. Mol. Sci.">
        <title>Draft Genome of Tanacetum Coccineum: Genomic Comparison of Closely Related Tanacetum-Family Plants.</title>
        <authorList>
            <person name="Yamashiro T."/>
            <person name="Shiraishi A."/>
            <person name="Nakayama K."/>
            <person name="Satake H."/>
        </authorList>
    </citation>
    <scope>NUCLEOTIDE SEQUENCE</scope>
</reference>
<keyword evidence="3" id="KW-1185">Reference proteome</keyword>
<sequence>MLNLYPHTLDDEGKPLKPSKSTLPSSFNVVSKNDDDLVNEDNDSQVEAVFDETANLIASTSFTGGSDRGYDTNSLLEQWRKIKQDDDYDPYDEDLYESHDMSDHLQAICDDLDITVRGRKKK</sequence>
<comment type="caution">
    <text evidence="2">The sequence shown here is derived from an EMBL/GenBank/DDBJ whole genome shotgun (WGS) entry which is preliminary data.</text>
</comment>
<dbReference type="Proteomes" id="UP001151760">
    <property type="component" value="Unassembled WGS sequence"/>
</dbReference>
<accession>A0ABQ5H251</accession>
<gene>
    <name evidence="2" type="ORF">Tco_1055619</name>
</gene>
<evidence type="ECO:0000256" key="1">
    <source>
        <dbReference type="SAM" id="MobiDB-lite"/>
    </source>
</evidence>
<feature type="region of interest" description="Disordered" evidence="1">
    <location>
        <begin position="1"/>
        <end position="28"/>
    </location>
</feature>
<evidence type="ECO:0000313" key="3">
    <source>
        <dbReference type="Proteomes" id="UP001151760"/>
    </source>
</evidence>
<feature type="compositionally biased region" description="Low complexity" evidence="1">
    <location>
        <begin position="16"/>
        <end position="26"/>
    </location>
</feature>
<dbReference type="EMBL" id="BQNB010019068">
    <property type="protein sequence ID" value="GJT81277.1"/>
    <property type="molecule type" value="Genomic_DNA"/>
</dbReference>
<proteinExistence type="predicted"/>
<protein>
    <submittedName>
        <fullName evidence="2">Uncharacterized protein</fullName>
    </submittedName>
</protein>
<evidence type="ECO:0000313" key="2">
    <source>
        <dbReference type="EMBL" id="GJT81277.1"/>
    </source>
</evidence>
<reference evidence="2" key="2">
    <citation type="submission" date="2022-01" db="EMBL/GenBank/DDBJ databases">
        <authorList>
            <person name="Yamashiro T."/>
            <person name="Shiraishi A."/>
            <person name="Satake H."/>
            <person name="Nakayama K."/>
        </authorList>
    </citation>
    <scope>NUCLEOTIDE SEQUENCE</scope>
</reference>
<organism evidence="2 3">
    <name type="scientific">Tanacetum coccineum</name>
    <dbReference type="NCBI Taxonomy" id="301880"/>
    <lineage>
        <taxon>Eukaryota</taxon>
        <taxon>Viridiplantae</taxon>
        <taxon>Streptophyta</taxon>
        <taxon>Embryophyta</taxon>
        <taxon>Tracheophyta</taxon>
        <taxon>Spermatophyta</taxon>
        <taxon>Magnoliopsida</taxon>
        <taxon>eudicotyledons</taxon>
        <taxon>Gunneridae</taxon>
        <taxon>Pentapetalae</taxon>
        <taxon>asterids</taxon>
        <taxon>campanulids</taxon>
        <taxon>Asterales</taxon>
        <taxon>Asteraceae</taxon>
        <taxon>Asteroideae</taxon>
        <taxon>Anthemideae</taxon>
        <taxon>Anthemidinae</taxon>
        <taxon>Tanacetum</taxon>
    </lineage>
</organism>
<name>A0ABQ5H251_9ASTR</name>